<dbReference type="AlphaFoldDB" id="A0A5A7N9U1"/>
<dbReference type="Pfam" id="PF06698">
    <property type="entry name" value="DUF1192"/>
    <property type="match status" value="1"/>
</dbReference>
<evidence type="ECO:0000313" key="1">
    <source>
        <dbReference type="EMBL" id="GER04405.1"/>
    </source>
</evidence>
<evidence type="ECO:0000313" key="2">
    <source>
        <dbReference type="Proteomes" id="UP000324996"/>
    </source>
</evidence>
<dbReference type="InterPro" id="IPR009579">
    <property type="entry name" value="DUF1192"/>
</dbReference>
<dbReference type="RefSeq" id="WP_150007125.1">
    <property type="nucleotide sequence ID" value="NZ_BKCN01000010.1"/>
</dbReference>
<reference evidence="1 2" key="1">
    <citation type="submission" date="2019-09" db="EMBL/GenBank/DDBJ databases">
        <title>NBRP : Genome information of microbial organism related human and environment.</title>
        <authorList>
            <person name="Hattori M."/>
            <person name="Oshima K."/>
            <person name="Inaba H."/>
            <person name="Suda W."/>
            <person name="Sakamoto M."/>
            <person name="Iino T."/>
            <person name="Kitahara M."/>
            <person name="Oshida Y."/>
            <person name="Iida T."/>
            <person name="Kudo T."/>
            <person name="Itoh T."/>
            <person name="Ohkuma M."/>
        </authorList>
    </citation>
    <scope>NUCLEOTIDE SEQUENCE [LARGE SCALE GENOMIC DNA]</scope>
    <source>
        <strain evidence="1 2">Q-1</strain>
    </source>
</reference>
<sequence length="65" mass="7164">MFHDEPAKPAMPPLDALEREDLDRHSLTELIERIARLDAEIDRTKKLHAAKAASKAAADALFGKG</sequence>
<gene>
    <name evidence="1" type="ORF">JCM17846_20870</name>
</gene>
<keyword evidence="2" id="KW-1185">Reference proteome</keyword>
<dbReference type="EMBL" id="BKCN01000010">
    <property type="protein sequence ID" value="GER04405.1"/>
    <property type="molecule type" value="Genomic_DNA"/>
</dbReference>
<name>A0A5A7N9U1_9PROT</name>
<protein>
    <recommendedName>
        <fullName evidence="3">DUF1192 domain-containing protein</fullName>
    </recommendedName>
</protein>
<comment type="caution">
    <text evidence="1">The sequence shown here is derived from an EMBL/GenBank/DDBJ whole genome shotgun (WGS) entry which is preliminary data.</text>
</comment>
<organism evidence="1 2">
    <name type="scientific">Iodidimonas nitroreducens</name>
    <dbReference type="NCBI Taxonomy" id="1236968"/>
    <lineage>
        <taxon>Bacteria</taxon>
        <taxon>Pseudomonadati</taxon>
        <taxon>Pseudomonadota</taxon>
        <taxon>Alphaproteobacteria</taxon>
        <taxon>Iodidimonadales</taxon>
        <taxon>Iodidimonadaceae</taxon>
        <taxon>Iodidimonas</taxon>
    </lineage>
</organism>
<proteinExistence type="predicted"/>
<accession>A0A5A7N9U1</accession>
<evidence type="ECO:0008006" key="3">
    <source>
        <dbReference type="Google" id="ProtNLM"/>
    </source>
</evidence>
<dbReference type="Proteomes" id="UP000324996">
    <property type="component" value="Unassembled WGS sequence"/>
</dbReference>